<protein>
    <submittedName>
        <fullName evidence="9">Satratoxin biosynthesis SC1 cluster protein</fullName>
    </submittedName>
</protein>
<feature type="transmembrane region" description="Helical" evidence="7">
    <location>
        <begin position="54"/>
        <end position="72"/>
    </location>
</feature>
<dbReference type="AlphaFoldDB" id="A0A9W9ETU2"/>
<evidence type="ECO:0000256" key="5">
    <source>
        <dbReference type="ARBA" id="ARBA00038359"/>
    </source>
</evidence>
<dbReference type="InterPro" id="IPR049326">
    <property type="entry name" value="Rhodopsin_dom_fungi"/>
</dbReference>
<feature type="transmembrane region" description="Helical" evidence="7">
    <location>
        <begin position="207"/>
        <end position="230"/>
    </location>
</feature>
<accession>A0A9W9ETU2</accession>
<reference evidence="9" key="2">
    <citation type="journal article" date="2023" name="IMA Fungus">
        <title>Comparative genomic study of the Penicillium genus elucidates a diverse pangenome and 15 lateral gene transfer events.</title>
        <authorList>
            <person name="Petersen C."/>
            <person name="Sorensen T."/>
            <person name="Nielsen M.R."/>
            <person name="Sondergaard T.E."/>
            <person name="Sorensen J.L."/>
            <person name="Fitzpatrick D.A."/>
            <person name="Frisvad J.C."/>
            <person name="Nielsen K.L."/>
        </authorList>
    </citation>
    <scope>NUCLEOTIDE SEQUENCE</scope>
    <source>
        <strain evidence="9">IBT 30069</strain>
    </source>
</reference>
<dbReference type="Proteomes" id="UP001149165">
    <property type="component" value="Unassembled WGS sequence"/>
</dbReference>
<feature type="transmembrane region" description="Helical" evidence="7">
    <location>
        <begin position="126"/>
        <end position="153"/>
    </location>
</feature>
<keyword evidence="10" id="KW-1185">Reference proteome</keyword>
<evidence type="ECO:0000256" key="2">
    <source>
        <dbReference type="ARBA" id="ARBA00022692"/>
    </source>
</evidence>
<reference evidence="9" key="1">
    <citation type="submission" date="2022-11" db="EMBL/GenBank/DDBJ databases">
        <authorList>
            <person name="Petersen C."/>
        </authorList>
    </citation>
    <scope>NUCLEOTIDE SEQUENCE</scope>
    <source>
        <strain evidence="9">IBT 30069</strain>
    </source>
</reference>
<dbReference type="EMBL" id="JAPQKH010000007">
    <property type="protein sequence ID" value="KAJ5087816.1"/>
    <property type="molecule type" value="Genomic_DNA"/>
</dbReference>
<comment type="caution">
    <text evidence="9">The sequence shown here is derived from an EMBL/GenBank/DDBJ whole genome shotgun (WGS) entry which is preliminary data.</text>
</comment>
<evidence type="ECO:0000256" key="1">
    <source>
        <dbReference type="ARBA" id="ARBA00004141"/>
    </source>
</evidence>
<feature type="domain" description="Rhodopsin" evidence="8">
    <location>
        <begin position="30"/>
        <end position="269"/>
    </location>
</feature>
<feature type="transmembrane region" description="Helical" evidence="7">
    <location>
        <begin position="12"/>
        <end position="33"/>
    </location>
</feature>
<gene>
    <name evidence="9" type="ORF">N7456_011432</name>
</gene>
<keyword evidence="2 7" id="KW-0812">Transmembrane</keyword>
<evidence type="ECO:0000313" key="10">
    <source>
        <dbReference type="Proteomes" id="UP001149165"/>
    </source>
</evidence>
<comment type="subcellular location">
    <subcellularLocation>
        <location evidence="1">Membrane</location>
        <topology evidence="1">Multi-pass membrane protein</topology>
    </subcellularLocation>
</comment>
<dbReference type="InterPro" id="IPR052337">
    <property type="entry name" value="SAT4-like"/>
</dbReference>
<proteinExistence type="inferred from homology"/>
<dbReference type="GO" id="GO:0016020">
    <property type="term" value="C:membrane"/>
    <property type="evidence" value="ECO:0007669"/>
    <property type="project" value="UniProtKB-SubCell"/>
</dbReference>
<organism evidence="9 10">
    <name type="scientific">Penicillium angulare</name>
    <dbReference type="NCBI Taxonomy" id="116970"/>
    <lineage>
        <taxon>Eukaryota</taxon>
        <taxon>Fungi</taxon>
        <taxon>Dikarya</taxon>
        <taxon>Ascomycota</taxon>
        <taxon>Pezizomycotina</taxon>
        <taxon>Eurotiomycetes</taxon>
        <taxon>Eurotiomycetidae</taxon>
        <taxon>Eurotiales</taxon>
        <taxon>Aspergillaceae</taxon>
        <taxon>Penicillium</taxon>
    </lineage>
</organism>
<evidence type="ECO:0000256" key="7">
    <source>
        <dbReference type="SAM" id="Phobius"/>
    </source>
</evidence>
<evidence type="ECO:0000256" key="4">
    <source>
        <dbReference type="ARBA" id="ARBA00023136"/>
    </source>
</evidence>
<feature type="region of interest" description="Disordered" evidence="6">
    <location>
        <begin position="274"/>
        <end position="357"/>
    </location>
</feature>
<sequence length="357" mass="38752">MSEVLASYRTRAILGTIITFTITSTISVVLRLISKRINRAQLGREDYVVLVAQFLLYGMAIAELLDVFMGYAGHHAAETDPWRIVVSLKLLVAMQVFYASTLTLIKTSICLFYLRIFSTVKRFQIICWTVIGFIVCWGIMVILTAFLLCHPLAFNWDQSIPGGKCANEPAAFIAVGVLDLATDVCVFALPIPMIWNLHAPMATRAALSSVFGLGLLTMVVSILRIVALVATDFADITYTEAYPLLWSFLEPAIGITVACGPLLGPLVKKTRSFASSNPSDKHNSTSEEAPFGRLPSGRDSAATSELGEWPGVTTKVSGPNPASYHKPSHGSEDSVASGTGIGVRTEWKSHVSHKNSI</sequence>
<comment type="similarity">
    <text evidence="5">Belongs to the SAT4 family.</text>
</comment>
<feature type="transmembrane region" description="Helical" evidence="7">
    <location>
        <begin position="92"/>
        <end position="114"/>
    </location>
</feature>
<feature type="transmembrane region" description="Helical" evidence="7">
    <location>
        <begin position="242"/>
        <end position="263"/>
    </location>
</feature>
<dbReference type="PANTHER" id="PTHR33048">
    <property type="entry name" value="PTH11-LIKE INTEGRAL MEMBRANE PROTEIN (AFU_ORTHOLOGUE AFUA_5G11245)"/>
    <property type="match status" value="1"/>
</dbReference>
<evidence type="ECO:0000256" key="6">
    <source>
        <dbReference type="SAM" id="MobiDB-lite"/>
    </source>
</evidence>
<evidence type="ECO:0000313" key="9">
    <source>
        <dbReference type="EMBL" id="KAJ5087816.1"/>
    </source>
</evidence>
<dbReference type="Pfam" id="PF20684">
    <property type="entry name" value="Fung_rhodopsin"/>
    <property type="match status" value="1"/>
</dbReference>
<name>A0A9W9ETU2_9EURO</name>
<evidence type="ECO:0000256" key="3">
    <source>
        <dbReference type="ARBA" id="ARBA00022989"/>
    </source>
</evidence>
<evidence type="ECO:0000259" key="8">
    <source>
        <dbReference type="Pfam" id="PF20684"/>
    </source>
</evidence>
<dbReference type="OrthoDB" id="10017208at2759"/>
<feature type="transmembrane region" description="Helical" evidence="7">
    <location>
        <begin position="173"/>
        <end position="195"/>
    </location>
</feature>
<keyword evidence="3 7" id="KW-1133">Transmembrane helix</keyword>
<dbReference type="PANTHER" id="PTHR33048:SF47">
    <property type="entry name" value="INTEGRAL MEMBRANE PROTEIN-RELATED"/>
    <property type="match status" value="1"/>
</dbReference>
<keyword evidence="4 7" id="KW-0472">Membrane</keyword>